<dbReference type="SUPFAM" id="SSF56655">
    <property type="entry name" value="Carbohydrate phosphatase"/>
    <property type="match status" value="1"/>
</dbReference>
<evidence type="ECO:0000256" key="4">
    <source>
        <dbReference type="ARBA" id="ARBA00022519"/>
    </source>
</evidence>
<dbReference type="GO" id="GO:0008441">
    <property type="term" value="F:3'(2'),5'-bisphosphate nucleotidase activity"/>
    <property type="evidence" value="ECO:0007669"/>
    <property type="project" value="UniProtKB-UniRule"/>
</dbReference>
<organism evidence="11 12">
    <name type="scientific">Sphingomicrobium lutaoense</name>
    <dbReference type="NCBI Taxonomy" id="515949"/>
    <lineage>
        <taxon>Bacteria</taxon>
        <taxon>Pseudomonadati</taxon>
        <taxon>Pseudomonadota</taxon>
        <taxon>Alphaproteobacteria</taxon>
        <taxon>Sphingomonadales</taxon>
        <taxon>Sphingomonadaceae</taxon>
        <taxon>Sphingomicrobium</taxon>
    </lineage>
</organism>
<feature type="binding site" evidence="10">
    <location>
        <position position="95"/>
    </location>
    <ligand>
        <name>Mg(2+)</name>
        <dbReference type="ChEBI" id="CHEBI:18420"/>
        <label>1</label>
        <note>catalytic</note>
    </ligand>
</feature>
<dbReference type="CDD" id="cd01638">
    <property type="entry name" value="CysQ"/>
    <property type="match status" value="1"/>
</dbReference>
<feature type="binding site" evidence="9">
    <location>
        <position position="96"/>
    </location>
    <ligand>
        <name>Mg(2+)</name>
        <dbReference type="ChEBI" id="CHEBI:18420"/>
        <label>2</label>
    </ligand>
</feature>
<keyword evidence="8 9" id="KW-0472">Membrane</keyword>
<sequence length="283" mass="29566">MAEPRIHIASAVLAEQLGEAAREAGAAILEVVRKGFTAQKKIDASPVTDADHAAEAVVLAALARHAPGVPVVAEEQFAKGIVPDHGSSFFLVDPLDGTKSFIKGGDDYTVNIGLIEDGIPSLGAIYAPATDRLWIAHHGGKAICEDEAGRRTVHVRERASPMVALASKNHFTQGAADYLERAFPGEAIEQRAVGSSLKFGILASGDADIYPRLGPTSEWDTAAGHAILIAAGGRCDGPDGQPLRYGKKSYFNPGFCATSGWEAPPIASYMEPFGGGGDLPQGV</sequence>
<evidence type="ECO:0000256" key="6">
    <source>
        <dbReference type="ARBA" id="ARBA00022801"/>
    </source>
</evidence>
<comment type="similarity">
    <text evidence="2 9">Belongs to the inositol monophosphatase superfamily. CysQ family.</text>
</comment>
<comment type="function">
    <text evidence="9">Converts adenosine-3',5'-bisphosphate (PAP) to AMP.</text>
</comment>
<dbReference type="PANTHER" id="PTHR43028:SF5">
    <property type="entry name" value="3'(2'),5'-BISPHOSPHATE NUCLEOTIDASE 1"/>
    <property type="match status" value="1"/>
</dbReference>
<dbReference type="EMBL" id="JACICF010000001">
    <property type="protein sequence ID" value="MBB3764103.1"/>
    <property type="molecule type" value="Genomic_DNA"/>
</dbReference>
<dbReference type="InterPro" id="IPR020550">
    <property type="entry name" value="Inositol_monophosphatase_CS"/>
</dbReference>
<dbReference type="PROSITE" id="PS00630">
    <property type="entry name" value="IMP_2"/>
    <property type="match status" value="1"/>
</dbReference>
<keyword evidence="5 9" id="KW-0479">Metal-binding</keyword>
<feature type="binding site" evidence="10">
    <location>
        <position position="74"/>
    </location>
    <ligand>
        <name>Mg(2+)</name>
        <dbReference type="ChEBI" id="CHEBI:18420"/>
        <label>1</label>
        <note>catalytic</note>
    </ligand>
</feature>
<dbReference type="GO" id="GO:0000287">
    <property type="term" value="F:magnesium ion binding"/>
    <property type="evidence" value="ECO:0007669"/>
    <property type="project" value="UniProtKB-UniRule"/>
</dbReference>
<keyword evidence="7 9" id="KW-0460">Magnesium</keyword>
<reference evidence="11 12" key="1">
    <citation type="submission" date="2020-08" db="EMBL/GenBank/DDBJ databases">
        <title>Genomic Encyclopedia of Type Strains, Phase IV (KMG-IV): sequencing the most valuable type-strain genomes for metagenomic binning, comparative biology and taxonomic classification.</title>
        <authorList>
            <person name="Goeker M."/>
        </authorList>
    </citation>
    <scope>NUCLEOTIDE SEQUENCE [LARGE SCALE GENOMIC DNA]</scope>
    <source>
        <strain evidence="11 12">DSM 24194</strain>
    </source>
</reference>
<feature type="binding site" evidence="9">
    <location>
        <position position="93"/>
    </location>
    <ligand>
        <name>Mg(2+)</name>
        <dbReference type="ChEBI" id="CHEBI:18420"/>
        <label>1</label>
    </ligand>
</feature>
<evidence type="ECO:0000256" key="8">
    <source>
        <dbReference type="ARBA" id="ARBA00023136"/>
    </source>
</evidence>
<dbReference type="Gene3D" id="3.40.190.80">
    <property type="match status" value="1"/>
</dbReference>
<feature type="binding site" evidence="9">
    <location>
        <position position="95"/>
    </location>
    <ligand>
        <name>Mg(2+)</name>
        <dbReference type="ChEBI" id="CHEBI:18420"/>
        <label>1</label>
    </ligand>
</feature>
<evidence type="ECO:0000313" key="11">
    <source>
        <dbReference type="EMBL" id="MBB3764103.1"/>
    </source>
</evidence>
<feature type="binding site" evidence="9">
    <location>
        <begin position="95"/>
        <end position="98"/>
    </location>
    <ligand>
        <name>substrate</name>
    </ligand>
</feature>
<evidence type="ECO:0000256" key="9">
    <source>
        <dbReference type="HAMAP-Rule" id="MF_02095"/>
    </source>
</evidence>
<comment type="subcellular location">
    <subcellularLocation>
        <location evidence="9">Cell inner membrane</location>
        <topology evidence="9">Peripheral membrane protein</topology>
        <orientation evidence="9">Cytoplasmic side</orientation>
    </subcellularLocation>
</comment>
<feature type="binding site" evidence="9">
    <location>
        <position position="74"/>
    </location>
    <ligand>
        <name>Mg(2+)</name>
        <dbReference type="ChEBI" id="CHEBI:18420"/>
        <label>1</label>
    </ligand>
</feature>
<proteinExistence type="inferred from homology"/>
<evidence type="ECO:0000313" key="12">
    <source>
        <dbReference type="Proteomes" id="UP000578569"/>
    </source>
</evidence>
<evidence type="ECO:0000256" key="1">
    <source>
        <dbReference type="ARBA" id="ARBA00001625"/>
    </source>
</evidence>
<dbReference type="Proteomes" id="UP000578569">
    <property type="component" value="Unassembled WGS sequence"/>
</dbReference>
<dbReference type="Gene3D" id="3.30.540.10">
    <property type="entry name" value="Fructose-1,6-Bisphosphatase, subunit A, domain 1"/>
    <property type="match status" value="1"/>
</dbReference>
<dbReference type="PROSITE" id="PS00629">
    <property type="entry name" value="IMP_1"/>
    <property type="match status" value="1"/>
</dbReference>
<dbReference type="GO" id="GO:0000103">
    <property type="term" value="P:sulfate assimilation"/>
    <property type="evidence" value="ECO:0007669"/>
    <property type="project" value="TreeGrafter"/>
</dbReference>
<comment type="catalytic activity">
    <reaction evidence="1 9">
        <text>adenosine 3',5'-bisphosphate + H2O = AMP + phosphate</text>
        <dbReference type="Rhea" id="RHEA:10040"/>
        <dbReference type="ChEBI" id="CHEBI:15377"/>
        <dbReference type="ChEBI" id="CHEBI:43474"/>
        <dbReference type="ChEBI" id="CHEBI:58343"/>
        <dbReference type="ChEBI" id="CHEBI:456215"/>
        <dbReference type="EC" id="3.1.3.7"/>
    </reaction>
</comment>
<dbReference type="InterPro" id="IPR006240">
    <property type="entry name" value="CysQ"/>
</dbReference>
<name>A0A839Z2W9_9SPHN</name>
<evidence type="ECO:0000256" key="7">
    <source>
        <dbReference type="ARBA" id="ARBA00022842"/>
    </source>
</evidence>
<keyword evidence="6 9" id="KW-0378">Hydrolase</keyword>
<evidence type="ECO:0000256" key="3">
    <source>
        <dbReference type="ARBA" id="ARBA00022475"/>
    </source>
</evidence>
<evidence type="ECO:0000256" key="2">
    <source>
        <dbReference type="ARBA" id="ARBA00005289"/>
    </source>
</evidence>
<dbReference type="EC" id="3.1.3.7" evidence="9"/>
<evidence type="ECO:0000256" key="10">
    <source>
        <dbReference type="PIRSR" id="PIRSR600760-2"/>
    </source>
</evidence>
<keyword evidence="4 9" id="KW-0997">Cell inner membrane</keyword>
<feature type="binding site" evidence="9">
    <location>
        <position position="220"/>
    </location>
    <ligand>
        <name>substrate</name>
    </ligand>
</feature>
<dbReference type="GO" id="GO:0005886">
    <property type="term" value="C:plasma membrane"/>
    <property type="evidence" value="ECO:0007669"/>
    <property type="project" value="UniProtKB-SubCell"/>
</dbReference>
<protein>
    <recommendedName>
        <fullName evidence="9">3'(2'),5'-bisphosphate nucleotidase CysQ</fullName>
        <ecNumber evidence="9">3.1.3.7</ecNumber>
    </recommendedName>
    <alternativeName>
        <fullName evidence="9">3'(2'),5-bisphosphonucleoside 3'(2')-phosphohydrolase</fullName>
    </alternativeName>
    <alternativeName>
        <fullName evidence="9">3'-phosphoadenosine 5'-phosphate phosphatase</fullName>
        <shortName evidence="9">PAP phosphatase</shortName>
    </alternativeName>
</protein>
<gene>
    <name evidence="9" type="primary">cysQ</name>
    <name evidence="11" type="ORF">FHS50_001126</name>
</gene>
<dbReference type="RefSeq" id="WP_221184835.1">
    <property type="nucleotide sequence ID" value="NZ_JACICF010000001.1"/>
</dbReference>
<comment type="caution">
    <text evidence="11">The sequence shown here is derived from an EMBL/GenBank/DDBJ whole genome shotgun (WGS) entry which is preliminary data.</text>
</comment>
<dbReference type="GO" id="GO:0050427">
    <property type="term" value="P:3'-phosphoadenosine 5'-phosphosulfate metabolic process"/>
    <property type="evidence" value="ECO:0007669"/>
    <property type="project" value="TreeGrafter"/>
</dbReference>
<dbReference type="PRINTS" id="PR00377">
    <property type="entry name" value="IMPHPHTASES"/>
</dbReference>
<evidence type="ECO:0000256" key="5">
    <source>
        <dbReference type="ARBA" id="ARBA00022723"/>
    </source>
</evidence>
<accession>A0A839Z2W9</accession>
<feature type="binding site" evidence="9 10">
    <location>
        <position position="93"/>
    </location>
    <ligand>
        <name>Mg(2+)</name>
        <dbReference type="ChEBI" id="CHEBI:18420"/>
        <label>2</label>
    </ligand>
</feature>
<dbReference type="InterPro" id="IPR020583">
    <property type="entry name" value="Inositol_monoP_metal-BS"/>
</dbReference>
<keyword evidence="3 9" id="KW-1003">Cell membrane</keyword>
<dbReference type="InterPro" id="IPR050725">
    <property type="entry name" value="CysQ/Inositol_MonoPase"/>
</dbReference>
<keyword evidence="12" id="KW-1185">Reference proteome</keyword>
<dbReference type="AlphaFoldDB" id="A0A839Z2W9"/>
<feature type="binding site" evidence="9 10">
    <location>
        <position position="220"/>
    </location>
    <ligand>
        <name>Mg(2+)</name>
        <dbReference type="ChEBI" id="CHEBI:18420"/>
        <label>2</label>
    </ligand>
</feature>
<feature type="binding site" evidence="10">
    <location>
        <position position="96"/>
    </location>
    <ligand>
        <name>Mg(2+)</name>
        <dbReference type="ChEBI" id="CHEBI:18420"/>
        <label>1</label>
        <note>catalytic</note>
    </ligand>
</feature>
<dbReference type="PANTHER" id="PTHR43028">
    <property type="entry name" value="3'(2'),5'-BISPHOSPHATE NUCLEOTIDASE 1"/>
    <property type="match status" value="1"/>
</dbReference>
<feature type="binding site" evidence="9">
    <location>
        <position position="74"/>
    </location>
    <ligand>
        <name>substrate</name>
    </ligand>
</feature>
<dbReference type="InterPro" id="IPR000760">
    <property type="entry name" value="Inositol_monophosphatase-like"/>
</dbReference>
<dbReference type="HAMAP" id="MF_02095">
    <property type="entry name" value="CysQ"/>
    <property type="match status" value="1"/>
</dbReference>
<dbReference type="NCBIfam" id="TIGR01331">
    <property type="entry name" value="bisphos_cysQ"/>
    <property type="match status" value="1"/>
</dbReference>
<dbReference type="Pfam" id="PF00459">
    <property type="entry name" value="Inositol_P"/>
    <property type="match status" value="1"/>
</dbReference>
<comment type="cofactor">
    <cofactor evidence="9 10">
        <name>Mg(2+)</name>
        <dbReference type="ChEBI" id="CHEBI:18420"/>
    </cofactor>
</comment>
<dbReference type="GO" id="GO:0046854">
    <property type="term" value="P:phosphatidylinositol phosphate biosynthetic process"/>
    <property type="evidence" value="ECO:0007669"/>
    <property type="project" value="InterPro"/>
</dbReference>